<name>A0A1W1VY24_9FIRM</name>
<gene>
    <name evidence="1" type="ORF">SAMN00808754_2062</name>
</gene>
<dbReference type="RefSeq" id="WP_269456738.1">
    <property type="nucleotide sequence ID" value="NZ_LT838272.1"/>
</dbReference>
<accession>A0A1W1VY24</accession>
<evidence type="ECO:0000313" key="1">
    <source>
        <dbReference type="EMBL" id="SMB97991.1"/>
    </source>
</evidence>
<evidence type="ECO:0000313" key="2">
    <source>
        <dbReference type="Proteomes" id="UP000192569"/>
    </source>
</evidence>
<proteinExistence type="predicted"/>
<keyword evidence="2" id="KW-1185">Reference proteome</keyword>
<organism evidence="1 2">
    <name type="scientific">Thermanaeromonas toyohensis ToBE</name>
    <dbReference type="NCBI Taxonomy" id="698762"/>
    <lineage>
        <taxon>Bacteria</taxon>
        <taxon>Bacillati</taxon>
        <taxon>Bacillota</taxon>
        <taxon>Clostridia</taxon>
        <taxon>Neomoorellales</taxon>
        <taxon>Neomoorellaceae</taxon>
        <taxon>Thermanaeromonas</taxon>
    </lineage>
</organism>
<dbReference type="EMBL" id="LT838272">
    <property type="protein sequence ID" value="SMB97991.1"/>
    <property type="molecule type" value="Genomic_DNA"/>
</dbReference>
<sequence>MKKAWRARDVGYARAAFLDAENYRRRKRKGVTKEQFRALDYY</sequence>
<protein>
    <submittedName>
        <fullName evidence="1">Uncharacterized protein</fullName>
    </submittedName>
</protein>
<dbReference type="Proteomes" id="UP000192569">
    <property type="component" value="Chromosome I"/>
</dbReference>
<dbReference type="AlphaFoldDB" id="A0A1W1VY24"/>
<reference evidence="1 2" key="1">
    <citation type="submission" date="2017-04" db="EMBL/GenBank/DDBJ databases">
        <authorList>
            <person name="Afonso C.L."/>
            <person name="Miller P.J."/>
            <person name="Scott M.A."/>
            <person name="Spackman E."/>
            <person name="Goraichik I."/>
            <person name="Dimitrov K.M."/>
            <person name="Suarez D.L."/>
            <person name="Swayne D.E."/>
        </authorList>
    </citation>
    <scope>NUCLEOTIDE SEQUENCE [LARGE SCALE GENOMIC DNA]</scope>
    <source>
        <strain evidence="1 2">ToBE</strain>
    </source>
</reference>